<gene>
    <name evidence="1" type="ORF">MNBD_BACTEROID07-1837</name>
</gene>
<protein>
    <recommendedName>
        <fullName evidence="2">Outer membrane protein beta-barrel domain-containing protein</fullName>
    </recommendedName>
</protein>
<accession>A0A3B0UNK8</accession>
<dbReference type="EMBL" id="UOET01000011">
    <property type="protein sequence ID" value="VAW26169.1"/>
    <property type="molecule type" value="Genomic_DNA"/>
</dbReference>
<reference evidence="1" key="1">
    <citation type="submission" date="2018-06" db="EMBL/GenBank/DDBJ databases">
        <authorList>
            <person name="Zhirakovskaya E."/>
        </authorList>
    </citation>
    <scope>NUCLEOTIDE SEQUENCE</scope>
</reference>
<organism evidence="1">
    <name type="scientific">hydrothermal vent metagenome</name>
    <dbReference type="NCBI Taxonomy" id="652676"/>
    <lineage>
        <taxon>unclassified sequences</taxon>
        <taxon>metagenomes</taxon>
        <taxon>ecological metagenomes</taxon>
    </lineage>
</organism>
<name>A0A3B0UNK8_9ZZZZ</name>
<evidence type="ECO:0000313" key="1">
    <source>
        <dbReference type="EMBL" id="VAW26169.1"/>
    </source>
</evidence>
<proteinExistence type="predicted"/>
<sequence length="219" mass="24992">MKKSLLLFALFVGFLTVTVKAQDTLYLKSHKQFDVKILKNTKKAVDYRFSDYPDGPVFSVKPIKISKISYKNGYVEDFGNKNPRINRPFGVSGGLRLALTYPGNLGESGTFLVSFDYFLIPQIDFQLNIGTQFSEYYFYSLGATFHLNKTNSDAHFAPFTGALLGTDYNFFPMWFIRVPVGVNYVNNWGLSASLSLSSMFYFKDYPLLTAQLKIGWRFK</sequence>
<dbReference type="AlphaFoldDB" id="A0A3B0UNK8"/>
<evidence type="ECO:0008006" key="2">
    <source>
        <dbReference type="Google" id="ProtNLM"/>
    </source>
</evidence>